<comment type="pathway">
    <text evidence="3 12">Amine and polyamine biosynthesis; ectoine biosynthesis; L-ectoine from L-aspartate 4-semialdehyde: step 1/3.</text>
</comment>
<comment type="similarity">
    <text evidence="4 11">Belongs to the class-III pyridoxal-phosphate-dependent aminotransferase family.</text>
</comment>
<dbReference type="GO" id="GO:0030170">
    <property type="term" value="F:pyridoxal phosphate binding"/>
    <property type="evidence" value="ECO:0007669"/>
    <property type="project" value="InterPro"/>
</dbReference>
<dbReference type="PROSITE" id="PS00600">
    <property type="entry name" value="AA_TRANSFER_CLASS_3"/>
    <property type="match status" value="1"/>
</dbReference>
<comment type="catalytic activity">
    <reaction evidence="10 12">
        <text>L-2,4-diaminobutanoate + 2-oxoglutarate = L-aspartate 4-semialdehyde + L-glutamate</text>
        <dbReference type="Rhea" id="RHEA:11160"/>
        <dbReference type="ChEBI" id="CHEBI:16810"/>
        <dbReference type="ChEBI" id="CHEBI:29985"/>
        <dbReference type="ChEBI" id="CHEBI:58761"/>
        <dbReference type="ChEBI" id="CHEBI:537519"/>
        <dbReference type="EC" id="2.6.1.76"/>
    </reaction>
</comment>
<evidence type="ECO:0000256" key="3">
    <source>
        <dbReference type="ARBA" id="ARBA00004946"/>
    </source>
</evidence>
<evidence type="ECO:0000256" key="10">
    <source>
        <dbReference type="ARBA" id="ARBA00049111"/>
    </source>
</evidence>
<dbReference type="InterPro" id="IPR015421">
    <property type="entry name" value="PyrdxlP-dep_Trfase_major"/>
</dbReference>
<dbReference type="EMBL" id="CP017708">
    <property type="protein sequence ID" value="AOY78504.1"/>
    <property type="molecule type" value="Genomic_DNA"/>
</dbReference>
<evidence type="ECO:0000256" key="2">
    <source>
        <dbReference type="ARBA" id="ARBA00002189"/>
    </source>
</evidence>
<evidence type="ECO:0000256" key="7">
    <source>
        <dbReference type="ARBA" id="ARBA00022576"/>
    </source>
</evidence>
<dbReference type="NCBIfam" id="NF006733">
    <property type="entry name" value="PRK09264.1"/>
    <property type="match status" value="1"/>
</dbReference>
<protein>
    <recommendedName>
        <fullName evidence="6 12">Diaminobutyrate--2-oxoglutarate transaminase</fullName>
        <ecNumber evidence="5 12">2.6.1.76</ecNumber>
    </recommendedName>
    <alternativeName>
        <fullName evidence="12">DABA aminotransferase</fullName>
    </alternativeName>
</protein>
<gene>
    <name evidence="13" type="primary">ectB</name>
    <name evidence="13" type="ORF">BJP36_00020</name>
</gene>
<dbReference type="GO" id="GO:0047307">
    <property type="term" value="F:diaminobutyrate-pyruvate transaminase activity"/>
    <property type="evidence" value="ECO:0007669"/>
    <property type="project" value="InterPro"/>
</dbReference>
<dbReference type="NCBIfam" id="TIGR02407">
    <property type="entry name" value="ectoine_ectB"/>
    <property type="match status" value="1"/>
</dbReference>
<dbReference type="PANTHER" id="PTHR43552">
    <property type="entry name" value="DIAMINOBUTYRATE--2-OXOGLUTARATE AMINOTRANSFERASE"/>
    <property type="match status" value="1"/>
</dbReference>
<dbReference type="GO" id="GO:0045303">
    <property type="term" value="F:diaminobutyrate-2-oxoglutarate transaminase activity"/>
    <property type="evidence" value="ECO:0007669"/>
    <property type="project" value="UniProtKB-EC"/>
</dbReference>
<dbReference type="PANTHER" id="PTHR43552:SF2">
    <property type="entry name" value="DIAMINOBUTYRATE--2-OXOGLUTARATE TRANSAMINASE"/>
    <property type="match status" value="1"/>
</dbReference>
<evidence type="ECO:0000256" key="5">
    <source>
        <dbReference type="ARBA" id="ARBA00013155"/>
    </source>
</evidence>
<evidence type="ECO:0000256" key="1">
    <source>
        <dbReference type="ARBA" id="ARBA00001933"/>
    </source>
</evidence>
<keyword evidence="7 12" id="KW-0032">Aminotransferase</keyword>
<dbReference type="UniPathway" id="UPA00067">
    <property type="reaction ID" value="UER00121"/>
</dbReference>
<proteinExistence type="inferred from homology"/>
<dbReference type="EC" id="2.6.1.76" evidence="5 12"/>
<evidence type="ECO:0000256" key="11">
    <source>
        <dbReference type="RuleBase" id="RU003560"/>
    </source>
</evidence>
<keyword evidence="8 12" id="KW-0808">Transferase</keyword>
<dbReference type="InterPro" id="IPR004637">
    <property type="entry name" value="Dat"/>
</dbReference>
<evidence type="ECO:0000256" key="8">
    <source>
        <dbReference type="ARBA" id="ARBA00022679"/>
    </source>
</evidence>
<dbReference type="Pfam" id="PF00202">
    <property type="entry name" value="Aminotran_3"/>
    <property type="match status" value="1"/>
</dbReference>
<dbReference type="GO" id="GO:0019491">
    <property type="term" value="P:ectoine biosynthetic process"/>
    <property type="evidence" value="ECO:0007669"/>
    <property type="project" value="UniProtKB-UniPathway"/>
</dbReference>
<name>A0A1D9FTA3_MOOP1</name>
<evidence type="ECO:0000256" key="12">
    <source>
        <dbReference type="RuleBase" id="RU365034"/>
    </source>
</evidence>
<dbReference type="Gene3D" id="3.40.640.10">
    <property type="entry name" value="Type I PLP-dependent aspartate aminotransferase-like (Major domain)"/>
    <property type="match status" value="1"/>
</dbReference>
<dbReference type="InterPro" id="IPR012773">
    <property type="entry name" value="Ectoine_EctB"/>
</dbReference>
<dbReference type="Proteomes" id="UP000176944">
    <property type="component" value="Chromosome"/>
</dbReference>
<comment type="function">
    <text evidence="2 12">Catalyzes reversively the conversion of L-aspartate beta-semialdehyde (ASA) to L-2,4-diaminobutyrate (DABA) by transamination with L-glutamate.</text>
</comment>
<evidence type="ECO:0000256" key="6">
    <source>
        <dbReference type="ARBA" id="ARBA00014798"/>
    </source>
</evidence>
<dbReference type="NCBIfam" id="TIGR00709">
    <property type="entry name" value="dat"/>
    <property type="match status" value="1"/>
</dbReference>
<dbReference type="InterPro" id="IPR005814">
    <property type="entry name" value="Aminotrans_3"/>
</dbReference>
<dbReference type="InterPro" id="IPR049704">
    <property type="entry name" value="Aminotrans_3_PPA_site"/>
</dbReference>
<dbReference type="PIRSF" id="PIRSF000521">
    <property type="entry name" value="Transaminase_4ab_Lys_Orn"/>
    <property type="match status" value="1"/>
</dbReference>
<dbReference type="InterPro" id="IPR015424">
    <property type="entry name" value="PyrdxlP-dep_Trfase"/>
</dbReference>
<sequence>MRIFNQLESNVRSYCRLFPTVFKKAQGAVLEDKEGIKYIDFLSGVGTLNYGHNNPQLKERLLGYLESDGIVHGLDLATVAKEEFLEAFEAIILKPRQLNYKVQFPGPTGTNAVEAALKLTRNITGRETVIAFSNGYHGVTLGSLATTANISQRDAAGLTTTGVTFIPYDGYLGSDIDTTEYLDKVLSDRGSGVALPAAVIVETIQGAGGVNVASFEWLRSLEKVCRKHDVLLVVDDIQVGCGRTGSFFSFEQVGISPDIVTISKSLSGFGLPFSLVLIKPELDQWKPGQHSGTFRGPNLAFVTAKAALEIYWQDDSLSASVKQKGTIMQLRLEQIAKNNPEAGFSVRGRGMIQGLDCKDGNLANRVIRTAFANGLIMETAGAQGQVIRCLPPLTISEEVLDKGLDLLENSVNQVIQETVSKKLVDLGASV</sequence>
<accession>A0A1D9FTA3</accession>
<evidence type="ECO:0000256" key="4">
    <source>
        <dbReference type="ARBA" id="ARBA00008954"/>
    </source>
</evidence>
<comment type="cofactor">
    <cofactor evidence="1 12">
        <name>pyridoxal 5'-phosphate</name>
        <dbReference type="ChEBI" id="CHEBI:597326"/>
    </cofactor>
</comment>
<keyword evidence="9 11" id="KW-0663">Pyridoxal phosphate</keyword>
<dbReference type="SUPFAM" id="SSF53383">
    <property type="entry name" value="PLP-dependent transferases"/>
    <property type="match status" value="1"/>
</dbReference>
<dbReference type="AlphaFoldDB" id="A0A1D9FTA3"/>
<dbReference type="Gene3D" id="3.90.1150.10">
    <property type="entry name" value="Aspartate Aminotransferase, domain 1"/>
    <property type="match status" value="1"/>
</dbReference>
<dbReference type="InterPro" id="IPR015422">
    <property type="entry name" value="PyrdxlP-dep_Trfase_small"/>
</dbReference>
<reference evidence="14" key="1">
    <citation type="submission" date="2016-10" db="EMBL/GenBank/DDBJ databases">
        <title>Comparative genomics uncovers the prolific and rare metabolic potential of the cyanobacterial genus Moorea.</title>
        <authorList>
            <person name="Leao T."/>
            <person name="Castelao G."/>
            <person name="Korobeynikov A."/>
            <person name="Monroe E.A."/>
            <person name="Podell S."/>
            <person name="Glukhov E."/>
            <person name="Allen E."/>
            <person name="Gerwick W.H."/>
            <person name="Gerwick L."/>
        </authorList>
    </citation>
    <scope>NUCLEOTIDE SEQUENCE [LARGE SCALE GENOMIC DNA]</scope>
    <source>
        <strain evidence="14">JHB</strain>
    </source>
</reference>
<evidence type="ECO:0000313" key="14">
    <source>
        <dbReference type="Proteomes" id="UP000176944"/>
    </source>
</evidence>
<evidence type="ECO:0000313" key="13">
    <source>
        <dbReference type="EMBL" id="AOY78504.1"/>
    </source>
</evidence>
<organism evidence="13 14">
    <name type="scientific">Moorena producens (strain JHB)</name>
    <dbReference type="NCBI Taxonomy" id="1454205"/>
    <lineage>
        <taxon>Bacteria</taxon>
        <taxon>Bacillati</taxon>
        <taxon>Cyanobacteriota</taxon>
        <taxon>Cyanophyceae</taxon>
        <taxon>Coleofasciculales</taxon>
        <taxon>Coleofasciculaceae</taxon>
        <taxon>Moorena</taxon>
    </lineage>
</organism>
<dbReference type="CDD" id="cd00610">
    <property type="entry name" value="OAT_like"/>
    <property type="match status" value="1"/>
</dbReference>
<evidence type="ECO:0000256" key="9">
    <source>
        <dbReference type="ARBA" id="ARBA00022898"/>
    </source>
</evidence>